<dbReference type="AlphaFoldDB" id="A0A4Y7Q8F0"/>
<sequence>MHRALTIPEVLDIIFSSTDELANARSVSVCKTWSGVALDTLWRDVSGLRRLFGLLASVNEYGRFTRPIESSGWSKFNAIAFRVKRLAVDDMDGPKFHETALGKVATMRQTFHLLPNLVQLTLTTKNEDEFWFSVIFLHQNLQSLILKIPDKVPPKRIFTEVSLRAAKLCTLVLQSSNPIRKYEADLTDMFSTLRNLQTVVMPCYSITSSIMASLACLPNLDSLQSEQFTDRRSEDPADVQPFCPMLLDGAFPSLTDLSCDSTLCDISSFFMAKFAPANITSLYVQTASIETPSSFSQCLKALFSTCKMLQSLNLCLLIDGSEENLIGNSDSISFKDLCPILDFPCLTSFELAHYRLLDITDDDVDHLARNWPSLKCLNLNSDPVVLDDPKISFASFSSLARHCPNLDHLGLYLNPSPDHIPKPAVPFKMLTSLQFGTSPIQSEDHAALYLSEVCPPSCEIEVGATWNKVLMRDITGNADSAGELRRRWAGWERVQDILPLLTKLRHEERERSQHLEKEVQDLRAQVKSLKDSKLTRAAQDAVMTDVVQGLAYI</sequence>
<reference evidence="2 3" key="1">
    <citation type="submission" date="2018-06" db="EMBL/GenBank/DDBJ databases">
        <title>A transcriptomic atlas of mushroom development highlights an independent origin of complex multicellularity.</title>
        <authorList>
            <consortium name="DOE Joint Genome Institute"/>
            <person name="Krizsan K."/>
            <person name="Almasi E."/>
            <person name="Merenyi Z."/>
            <person name="Sahu N."/>
            <person name="Viragh M."/>
            <person name="Koszo T."/>
            <person name="Mondo S."/>
            <person name="Kiss B."/>
            <person name="Balint B."/>
            <person name="Kues U."/>
            <person name="Barry K."/>
            <person name="Hegedus J.C."/>
            <person name="Henrissat B."/>
            <person name="Johnson J."/>
            <person name="Lipzen A."/>
            <person name="Ohm R."/>
            <person name="Nagy I."/>
            <person name="Pangilinan J."/>
            <person name="Yan J."/>
            <person name="Xiong Y."/>
            <person name="Grigoriev I.V."/>
            <person name="Hibbett D.S."/>
            <person name="Nagy L.G."/>
        </authorList>
    </citation>
    <scope>NUCLEOTIDE SEQUENCE [LARGE SCALE GENOMIC DNA]</scope>
    <source>
        <strain evidence="2 3">SZMC22713</strain>
    </source>
</reference>
<feature type="coiled-coil region" evidence="1">
    <location>
        <begin position="505"/>
        <end position="532"/>
    </location>
</feature>
<dbReference type="SUPFAM" id="SSF52047">
    <property type="entry name" value="RNI-like"/>
    <property type="match status" value="1"/>
</dbReference>
<dbReference type="STRING" id="50990.A0A4Y7Q8F0"/>
<organism evidence="2 3">
    <name type="scientific">Rickenella mellea</name>
    <dbReference type="NCBI Taxonomy" id="50990"/>
    <lineage>
        <taxon>Eukaryota</taxon>
        <taxon>Fungi</taxon>
        <taxon>Dikarya</taxon>
        <taxon>Basidiomycota</taxon>
        <taxon>Agaricomycotina</taxon>
        <taxon>Agaricomycetes</taxon>
        <taxon>Hymenochaetales</taxon>
        <taxon>Rickenellaceae</taxon>
        <taxon>Rickenella</taxon>
    </lineage>
</organism>
<dbReference type="VEuPathDB" id="FungiDB:BD410DRAFT_767699"/>
<dbReference type="PANTHER" id="PTHR38926">
    <property type="entry name" value="F-BOX DOMAIN CONTAINING PROTEIN, EXPRESSED"/>
    <property type="match status" value="1"/>
</dbReference>
<keyword evidence="1" id="KW-0175">Coiled coil</keyword>
<dbReference type="Proteomes" id="UP000294933">
    <property type="component" value="Unassembled WGS sequence"/>
</dbReference>
<proteinExistence type="predicted"/>
<dbReference type="OrthoDB" id="2447803at2759"/>
<evidence type="ECO:0008006" key="4">
    <source>
        <dbReference type="Google" id="ProtNLM"/>
    </source>
</evidence>
<dbReference type="PANTHER" id="PTHR38926:SF5">
    <property type="entry name" value="F-BOX AND LEUCINE-RICH REPEAT PROTEIN 6"/>
    <property type="match status" value="1"/>
</dbReference>
<dbReference type="Gene3D" id="3.80.10.10">
    <property type="entry name" value="Ribonuclease Inhibitor"/>
    <property type="match status" value="1"/>
</dbReference>
<dbReference type="EMBL" id="ML170168">
    <property type="protein sequence ID" value="TDL23874.1"/>
    <property type="molecule type" value="Genomic_DNA"/>
</dbReference>
<keyword evidence="3" id="KW-1185">Reference proteome</keyword>
<dbReference type="InterPro" id="IPR032675">
    <property type="entry name" value="LRR_dom_sf"/>
</dbReference>
<evidence type="ECO:0000256" key="1">
    <source>
        <dbReference type="SAM" id="Coils"/>
    </source>
</evidence>
<accession>A0A4Y7Q8F0</accession>
<protein>
    <recommendedName>
        <fullName evidence="4">F-box domain-containing protein</fullName>
    </recommendedName>
</protein>
<evidence type="ECO:0000313" key="2">
    <source>
        <dbReference type="EMBL" id="TDL23874.1"/>
    </source>
</evidence>
<gene>
    <name evidence="2" type="ORF">BD410DRAFT_767699</name>
</gene>
<evidence type="ECO:0000313" key="3">
    <source>
        <dbReference type="Proteomes" id="UP000294933"/>
    </source>
</evidence>
<name>A0A4Y7Q8F0_9AGAM</name>